<evidence type="ECO:0000313" key="2">
    <source>
        <dbReference type="Proteomes" id="UP000602442"/>
    </source>
</evidence>
<sequence length="138" mass="16281">MKKRAGLVDLRQRAYLAISGKQDIAAIDIVMDCQKQYRFIRLNRVTFQQWQIPFRTCMADGVAAILYAEKIERRIDKYDHIFGIGLRRKLRNILIRNQKRRRHKNGSYRNTGFHIVSPLTHDLPKIGRKRKLAPHRSG</sequence>
<comment type="caution">
    <text evidence="1">The sequence shown here is derived from an EMBL/GenBank/DDBJ whole genome shotgun (WGS) entry which is preliminary data.</text>
</comment>
<dbReference type="EMBL" id="JAEANY010000002">
    <property type="protein sequence ID" value="MBH5322645.1"/>
    <property type="molecule type" value="Genomic_DNA"/>
</dbReference>
<evidence type="ECO:0000313" key="1">
    <source>
        <dbReference type="EMBL" id="MBH5322645.1"/>
    </source>
</evidence>
<organism evidence="1 2">
    <name type="scientific">Aurantiacibacter sediminis</name>
    <dbReference type="NCBI Taxonomy" id="2793064"/>
    <lineage>
        <taxon>Bacteria</taxon>
        <taxon>Pseudomonadati</taxon>
        <taxon>Pseudomonadota</taxon>
        <taxon>Alphaproteobacteria</taxon>
        <taxon>Sphingomonadales</taxon>
        <taxon>Erythrobacteraceae</taxon>
        <taxon>Aurantiacibacter</taxon>
    </lineage>
</organism>
<proteinExistence type="predicted"/>
<dbReference type="RefSeq" id="WP_197921328.1">
    <property type="nucleotide sequence ID" value="NZ_CAWPTA010000007.1"/>
</dbReference>
<gene>
    <name evidence="1" type="ORF">I5L03_08610</name>
</gene>
<dbReference type="Proteomes" id="UP000602442">
    <property type="component" value="Unassembled WGS sequence"/>
</dbReference>
<accession>A0ABS0N4R2</accession>
<keyword evidence="2" id="KW-1185">Reference proteome</keyword>
<protein>
    <submittedName>
        <fullName evidence="1">Uncharacterized protein</fullName>
    </submittedName>
</protein>
<reference evidence="1 2" key="1">
    <citation type="submission" date="2020-11" db="EMBL/GenBank/DDBJ databases">
        <title>Erythrobacter sediminis sp. nov., a marine bacterium from a tidal flat of Garorim Bay.</title>
        <authorList>
            <person name="Kim D."/>
            <person name="Yoo Y."/>
            <person name="Kim J.-J."/>
        </authorList>
    </citation>
    <scope>NUCLEOTIDE SEQUENCE [LARGE SCALE GENOMIC DNA]</scope>
    <source>
        <strain evidence="1 2">JGD-13</strain>
    </source>
</reference>
<name>A0ABS0N4R2_9SPHN</name>